<organism evidence="1 2">
    <name type="scientific">Cytobacillus firmus</name>
    <name type="common">Bacillus firmus</name>
    <dbReference type="NCBI Taxonomy" id="1399"/>
    <lineage>
        <taxon>Bacteria</taxon>
        <taxon>Bacillati</taxon>
        <taxon>Bacillota</taxon>
        <taxon>Bacilli</taxon>
        <taxon>Bacillales</taxon>
        <taxon>Bacillaceae</taxon>
        <taxon>Cytobacillus</taxon>
    </lineage>
</organism>
<proteinExistence type="predicted"/>
<accession>A0A380Y938</accession>
<gene>
    <name evidence="1" type="ORF">KIS1582_4354</name>
</gene>
<dbReference type="AlphaFoldDB" id="A0A380Y938"/>
<dbReference type="Proteomes" id="UP000465778">
    <property type="component" value="Unassembled WGS sequence"/>
</dbReference>
<evidence type="ECO:0000313" key="1">
    <source>
        <dbReference type="EMBL" id="KAF0821873.1"/>
    </source>
</evidence>
<reference evidence="1 2" key="1">
    <citation type="journal article" date="2020" name="G3 (Bethesda)">
        <title>Whole Genome Sequencing and Comparative Genomics of Two Nematicidal Bacillus Strains Reveals a Wide Range of Possible Virulence Factors.</title>
        <authorList>
            <person name="Susic N."/>
            <person name="Janezic S."/>
            <person name="Rupnik M."/>
            <person name="Geric Stare B."/>
        </authorList>
    </citation>
    <scope>NUCLEOTIDE SEQUENCE [LARGE SCALE GENOMIC DNA]</scope>
    <source>
        <strain evidence="1 2">I-1582</strain>
    </source>
</reference>
<evidence type="ECO:0000313" key="2">
    <source>
        <dbReference type="Proteomes" id="UP000465778"/>
    </source>
</evidence>
<sequence>MHIGENSTRDMILRLIKTAGKRSILEMAQKLGRDTNKA</sequence>
<protein>
    <submittedName>
        <fullName evidence="1">Transcriptional regulator, DeoR family</fullName>
    </submittedName>
</protein>
<name>A0A380Y938_CYTFI</name>
<comment type="caution">
    <text evidence="1">The sequence shown here is derived from an EMBL/GenBank/DDBJ whole genome shotgun (WGS) entry which is preliminary data.</text>
</comment>
<dbReference type="EMBL" id="VDEM01000078">
    <property type="protein sequence ID" value="KAF0821873.1"/>
    <property type="molecule type" value="Genomic_DNA"/>
</dbReference>